<gene>
    <name evidence="19" type="ORF">ADEAN_000219700</name>
</gene>
<name>A0A7G2C4U4_9TRYP</name>
<evidence type="ECO:0000256" key="5">
    <source>
        <dbReference type="ARBA" id="ARBA00022692"/>
    </source>
</evidence>
<keyword evidence="4 17" id="KW-0679">Respiratory chain</keyword>
<comment type="similarity">
    <text evidence="2 17">Belongs to the alternative oxidase family.</text>
</comment>
<evidence type="ECO:0000313" key="19">
    <source>
        <dbReference type="EMBL" id="CAD2214746.1"/>
    </source>
</evidence>
<dbReference type="Gene3D" id="1.20.1260.140">
    <property type="entry name" value="Alternative oxidase"/>
    <property type="match status" value="1"/>
</dbReference>
<evidence type="ECO:0000256" key="11">
    <source>
        <dbReference type="ARBA" id="ARBA00023002"/>
    </source>
</evidence>
<evidence type="ECO:0000313" key="20">
    <source>
        <dbReference type="Proteomes" id="UP000515908"/>
    </source>
</evidence>
<evidence type="ECO:0000256" key="14">
    <source>
        <dbReference type="ARBA" id="ARBA00023136"/>
    </source>
</evidence>
<dbReference type="FunFam" id="1.20.1260.140:FF:000002">
    <property type="entry name" value="Alternative oxidase"/>
    <property type="match status" value="1"/>
</dbReference>
<evidence type="ECO:0000256" key="16">
    <source>
        <dbReference type="PIRSR" id="PIRSR005229-1"/>
    </source>
</evidence>
<reference evidence="19 20" key="1">
    <citation type="submission" date="2020-08" db="EMBL/GenBank/DDBJ databases">
        <authorList>
            <person name="Newling K."/>
            <person name="Davey J."/>
            <person name="Forrester S."/>
        </authorList>
    </citation>
    <scope>NUCLEOTIDE SEQUENCE [LARGE SCALE GENOMIC DNA]</scope>
    <source>
        <strain evidence="20">Crithidia deanei Carvalho (ATCC PRA-265)</strain>
    </source>
</reference>
<dbReference type="GO" id="GO:0005743">
    <property type="term" value="C:mitochondrial inner membrane"/>
    <property type="evidence" value="ECO:0007669"/>
    <property type="project" value="UniProtKB-SubCell"/>
</dbReference>
<evidence type="ECO:0000256" key="3">
    <source>
        <dbReference type="ARBA" id="ARBA00022448"/>
    </source>
</evidence>
<dbReference type="GO" id="GO:0010230">
    <property type="term" value="P:alternative respiration"/>
    <property type="evidence" value="ECO:0007669"/>
    <property type="project" value="TreeGrafter"/>
</dbReference>
<evidence type="ECO:0000256" key="18">
    <source>
        <dbReference type="SAM" id="Phobius"/>
    </source>
</evidence>
<keyword evidence="14 17" id="KW-0472">Membrane</keyword>
<comment type="function">
    <text evidence="15">Catalyzes cyanide-resistant oxygen consumption. May increase respiration when the cytochrome respiratory pathway is restricted, or in response to low temperatures.</text>
</comment>
<evidence type="ECO:0000256" key="4">
    <source>
        <dbReference type="ARBA" id="ARBA00022660"/>
    </source>
</evidence>
<dbReference type="EMBL" id="LR877148">
    <property type="protein sequence ID" value="CAD2214746.1"/>
    <property type="molecule type" value="Genomic_DNA"/>
</dbReference>
<accession>A0A7G2C4U4</accession>
<evidence type="ECO:0000256" key="12">
    <source>
        <dbReference type="ARBA" id="ARBA00023004"/>
    </source>
</evidence>
<dbReference type="VEuPathDB" id="TriTrypDB:ADEAN_000219700"/>
<feature type="binding site" evidence="16">
    <location>
        <position position="135"/>
    </location>
    <ligand>
        <name>Fe cation</name>
        <dbReference type="ChEBI" id="CHEBI:24875"/>
        <label>1</label>
    </ligand>
</feature>
<evidence type="ECO:0000256" key="9">
    <source>
        <dbReference type="ARBA" id="ARBA00022982"/>
    </source>
</evidence>
<feature type="binding site" evidence="16">
    <location>
        <position position="278"/>
    </location>
    <ligand>
        <name>Fe cation</name>
        <dbReference type="ChEBI" id="CHEBI:24875"/>
        <label>1</label>
    </ligand>
</feature>
<organism evidence="19 20">
    <name type="scientific">Angomonas deanei</name>
    <dbReference type="NCBI Taxonomy" id="59799"/>
    <lineage>
        <taxon>Eukaryota</taxon>
        <taxon>Discoba</taxon>
        <taxon>Euglenozoa</taxon>
        <taxon>Kinetoplastea</taxon>
        <taxon>Metakinetoplastina</taxon>
        <taxon>Trypanosomatida</taxon>
        <taxon>Trypanosomatidae</taxon>
        <taxon>Strigomonadinae</taxon>
        <taxon>Angomonas</taxon>
    </lineage>
</organism>
<evidence type="ECO:0000256" key="8">
    <source>
        <dbReference type="ARBA" id="ARBA00022946"/>
    </source>
</evidence>
<keyword evidence="13" id="KW-0496">Mitochondrion</keyword>
<protein>
    <recommendedName>
        <fullName evidence="17">Alternative oxidase</fullName>
        <ecNumber evidence="17">1.-.-.-</ecNumber>
    </recommendedName>
</protein>
<feature type="binding site" evidence="16">
    <location>
        <position position="177"/>
    </location>
    <ligand>
        <name>Fe cation</name>
        <dbReference type="ChEBI" id="CHEBI:24875"/>
        <label>1</label>
    </ligand>
</feature>
<dbReference type="GO" id="GO:0046872">
    <property type="term" value="F:metal ion binding"/>
    <property type="evidence" value="ECO:0007669"/>
    <property type="project" value="UniProtKB-UniRule"/>
</dbReference>
<keyword evidence="10 18" id="KW-1133">Transmembrane helix</keyword>
<dbReference type="Proteomes" id="UP000515908">
    <property type="component" value="Chromosome 04"/>
</dbReference>
<keyword evidence="9 17" id="KW-0249">Electron transport</keyword>
<evidence type="ECO:0000256" key="7">
    <source>
        <dbReference type="ARBA" id="ARBA00022792"/>
    </source>
</evidence>
<feature type="transmembrane region" description="Helical" evidence="18">
    <location>
        <begin position="189"/>
        <end position="212"/>
    </location>
</feature>
<keyword evidence="7" id="KW-0999">Mitochondrion inner membrane</keyword>
<dbReference type="GO" id="GO:0009916">
    <property type="term" value="F:alternative oxidase activity"/>
    <property type="evidence" value="ECO:0007669"/>
    <property type="project" value="UniProtKB-UniRule"/>
</dbReference>
<dbReference type="AlphaFoldDB" id="A0A7G2C4U4"/>
<evidence type="ECO:0000256" key="1">
    <source>
        <dbReference type="ARBA" id="ARBA00004273"/>
    </source>
</evidence>
<dbReference type="PIRSF" id="PIRSF005229">
    <property type="entry name" value="AOX"/>
    <property type="match status" value="1"/>
</dbReference>
<keyword evidence="12 16" id="KW-0408">Iron</keyword>
<dbReference type="EC" id="1.-.-.-" evidence="17"/>
<feature type="binding site" evidence="16">
    <location>
        <position position="174"/>
    </location>
    <ligand>
        <name>Fe cation</name>
        <dbReference type="ChEBI" id="CHEBI:24875"/>
        <label>2</label>
    </ligand>
</feature>
<dbReference type="Pfam" id="PF01786">
    <property type="entry name" value="AOX"/>
    <property type="match status" value="1"/>
</dbReference>
<feature type="binding site" evidence="16">
    <location>
        <position position="225"/>
    </location>
    <ligand>
        <name>Fe cation</name>
        <dbReference type="ChEBI" id="CHEBI:24875"/>
        <label>2</label>
    </ligand>
</feature>
<evidence type="ECO:0000256" key="2">
    <source>
        <dbReference type="ARBA" id="ARBA00008388"/>
    </source>
</evidence>
<comment type="subcellular location">
    <subcellularLocation>
        <location evidence="1">Mitochondrion inner membrane</location>
    </subcellularLocation>
</comment>
<feature type="binding site" evidence="16">
    <location>
        <position position="281"/>
    </location>
    <ligand>
        <name>Fe cation</name>
        <dbReference type="ChEBI" id="CHEBI:24875"/>
        <label>2</label>
    </ligand>
</feature>
<keyword evidence="3" id="KW-0813">Transport</keyword>
<comment type="cofactor">
    <cofactor evidence="16 17">
        <name>Fe cation</name>
        <dbReference type="ChEBI" id="CHEBI:24875"/>
    </cofactor>
    <text evidence="16 17">Binds 2 iron ions per subunit.</text>
</comment>
<keyword evidence="6 16" id="KW-0479">Metal-binding</keyword>
<evidence type="ECO:0000256" key="13">
    <source>
        <dbReference type="ARBA" id="ARBA00023128"/>
    </source>
</evidence>
<evidence type="ECO:0000256" key="6">
    <source>
        <dbReference type="ARBA" id="ARBA00022723"/>
    </source>
</evidence>
<dbReference type="InterPro" id="IPR002680">
    <property type="entry name" value="AOX"/>
</dbReference>
<dbReference type="GO" id="GO:0098803">
    <property type="term" value="C:respiratory chain complex"/>
    <property type="evidence" value="ECO:0007669"/>
    <property type="project" value="UniProtKB-UniRule"/>
</dbReference>
<feature type="binding site" evidence="16">
    <location>
        <position position="174"/>
    </location>
    <ligand>
        <name>Fe cation</name>
        <dbReference type="ChEBI" id="CHEBI:24875"/>
        <label>1</label>
    </ligand>
</feature>
<dbReference type="PANTHER" id="PTHR31803:SF3">
    <property type="entry name" value="ALTERNATIVE OXIDASE"/>
    <property type="match status" value="1"/>
</dbReference>
<dbReference type="InterPro" id="IPR038659">
    <property type="entry name" value="AOX_sf"/>
</dbReference>
<keyword evidence="20" id="KW-1185">Reference proteome</keyword>
<feature type="binding site" evidence="16">
    <location>
        <position position="278"/>
    </location>
    <ligand>
        <name>Fe cation</name>
        <dbReference type="ChEBI" id="CHEBI:24875"/>
        <label>2</label>
    </ligand>
</feature>
<keyword evidence="8" id="KW-0809">Transit peptide</keyword>
<evidence type="ECO:0000256" key="10">
    <source>
        <dbReference type="ARBA" id="ARBA00022989"/>
    </source>
</evidence>
<dbReference type="PANTHER" id="PTHR31803">
    <property type="entry name" value="ALTERNATIVE OXIDASE"/>
    <property type="match status" value="1"/>
</dbReference>
<keyword evidence="5 17" id="KW-0812">Transmembrane</keyword>
<evidence type="ECO:0000256" key="15">
    <source>
        <dbReference type="ARBA" id="ARBA00025285"/>
    </source>
</evidence>
<keyword evidence="11 17" id="KW-0560">Oxidoreductase</keyword>
<sequence length="312" mass="35607">MFPLRRQVTARLTTGFTQRGFGATTLRCCAATQESAIPQHQWGSRQLNQLSFLSFAKRLSTKEHVEIAENSYQTSQWNLEDARNVRVTHKEPEGMADRLAYGAVSLCRWGFDTFSLYRFGTLTERKVVNRCLFLETVAGVPGMVGGMLRHMTSLRRMEADLGWIQTLLEEAENERMHLMTFVEIRQPGLVFRGCILVAQGIMFNLLLALYIVSPRFVHRFVGYLEEQAVITYTDILGHIEKGELQFSATRVPPLAITYWGLDEKASFHDLINAIRADEAEHRVVNHTFADMHSHNLCRNPNPFAVLKQTDSK</sequence>
<evidence type="ECO:0000256" key="17">
    <source>
        <dbReference type="RuleBase" id="RU003779"/>
    </source>
</evidence>
<proteinExistence type="inferred from homology"/>